<gene>
    <name evidence="1" type="ORF">Poly21_42190</name>
</gene>
<proteinExistence type="predicted"/>
<keyword evidence="2" id="KW-1185">Reference proteome</keyword>
<dbReference type="Proteomes" id="UP000319908">
    <property type="component" value="Unassembled WGS sequence"/>
</dbReference>
<evidence type="ECO:0000313" key="2">
    <source>
        <dbReference type="Proteomes" id="UP000319908"/>
    </source>
</evidence>
<dbReference type="EMBL" id="SJPU01000002">
    <property type="protein sequence ID" value="TWU17010.1"/>
    <property type="molecule type" value="Genomic_DNA"/>
</dbReference>
<organism evidence="1 2">
    <name type="scientific">Allorhodopirellula heiligendammensis</name>
    <dbReference type="NCBI Taxonomy" id="2714739"/>
    <lineage>
        <taxon>Bacteria</taxon>
        <taxon>Pseudomonadati</taxon>
        <taxon>Planctomycetota</taxon>
        <taxon>Planctomycetia</taxon>
        <taxon>Pirellulales</taxon>
        <taxon>Pirellulaceae</taxon>
        <taxon>Allorhodopirellula</taxon>
    </lineage>
</organism>
<reference evidence="1 2" key="1">
    <citation type="journal article" date="2020" name="Antonie Van Leeuwenhoek">
        <title>Rhodopirellula heiligendammensis sp. nov., Rhodopirellula pilleata sp. nov., and Rhodopirellula solitaria sp. nov. isolated from natural or artificial marine surfaces in Northern Germany and California, USA, and emended description of the genus Rhodopirellula.</title>
        <authorList>
            <person name="Kallscheuer N."/>
            <person name="Wiegand S."/>
            <person name="Jogler M."/>
            <person name="Boedeker C."/>
            <person name="Peeters S.H."/>
            <person name="Rast P."/>
            <person name="Heuer A."/>
            <person name="Jetten M.S.M."/>
            <person name="Rohde M."/>
            <person name="Jogler C."/>
        </authorList>
    </citation>
    <scope>NUCLEOTIDE SEQUENCE [LARGE SCALE GENOMIC DNA]</scope>
    <source>
        <strain evidence="1 2">Poly21</strain>
    </source>
</reference>
<comment type="caution">
    <text evidence="1">The sequence shown here is derived from an EMBL/GenBank/DDBJ whole genome shotgun (WGS) entry which is preliminary data.</text>
</comment>
<dbReference type="AlphaFoldDB" id="A0A5C6BXG3"/>
<protein>
    <submittedName>
        <fullName evidence="1">Uncharacterized protein</fullName>
    </submittedName>
</protein>
<name>A0A5C6BXG3_9BACT</name>
<accession>A0A5C6BXG3</accession>
<sequence length="129" mass="14063">MGSRRLGQTKNLGCLEATEVSGSIWICEQGATLFAGANCASQAAIVHAVGGMPKRLTKFDSAAEHLDFLRTARGGVRSDEVFILLRAEVFIVTITKDCFEDVLTMSHAFSEFPETPRPVRGIRGYKNLT</sequence>
<evidence type="ECO:0000313" key="1">
    <source>
        <dbReference type="EMBL" id="TWU17010.1"/>
    </source>
</evidence>